<dbReference type="AlphaFoldDB" id="A0AAW0BI99"/>
<dbReference type="EMBL" id="JAYKXP010000107">
    <property type="protein sequence ID" value="KAK7026083.1"/>
    <property type="molecule type" value="Genomic_DNA"/>
</dbReference>
<reference evidence="1 2" key="1">
    <citation type="submission" date="2024-01" db="EMBL/GenBank/DDBJ databases">
        <title>A draft genome for a cacao thread blight-causing isolate of Paramarasmius palmivorus.</title>
        <authorList>
            <person name="Baruah I.K."/>
            <person name="Bukari Y."/>
            <person name="Amoako-Attah I."/>
            <person name="Meinhardt L.W."/>
            <person name="Bailey B.A."/>
            <person name="Cohen S.P."/>
        </authorList>
    </citation>
    <scope>NUCLEOTIDE SEQUENCE [LARGE SCALE GENOMIC DNA]</scope>
    <source>
        <strain evidence="1 2">GH-12</strain>
    </source>
</reference>
<gene>
    <name evidence="1" type="ORF">VNI00_015729</name>
</gene>
<evidence type="ECO:0000313" key="1">
    <source>
        <dbReference type="EMBL" id="KAK7026083.1"/>
    </source>
</evidence>
<dbReference type="Proteomes" id="UP001383192">
    <property type="component" value="Unassembled WGS sequence"/>
</dbReference>
<name>A0AAW0BI99_9AGAR</name>
<sequence length="139" mass="15731">MPNHRNVQPGICEIRPMKTYLRTPTWKEWKSMSTMTLMAVASFLSLFYQLQKLYLAAFSPLAGDAADANGEKRKMRKVKYANEEPRRNRSRRIHSISKAALVRVALEEANGGVKRHFIDVPVESGGVKEGKQVAKVKTD</sequence>
<organism evidence="1 2">
    <name type="scientific">Paramarasmius palmivorus</name>
    <dbReference type="NCBI Taxonomy" id="297713"/>
    <lineage>
        <taxon>Eukaryota</taxon>
        <taxon>Fungi</taxon>
        <taxon>Dikarya</taxon>
        <taxon>Basidiomycota</taxon>
        <taxon>Agaricomycotina</taxon>
        <taxon>Agaricomycetes</taxon>
        <taxon>Agaricomycetidae</taxon>
        <taxon>Agaricales</taxon>
        <taxon>Marasmiineae</taxon>
        <taxon>Marasmiaceae</taxon>
        <taxon>Paramarasmius</taxon>
    </lineage>
</organism>
<proteinExistence type="predicted"/>
<protein>
    <submittedName>
        <fullName evidence="1">Uncharacterized protein</fullName>
    </submittedName>
</protein>
<evidence type="ECO:0000313" key="2">
    <source>
        <dbReference type="Proteomes" id="UP001383192"/>
    </source>
</evidence>
<comment type="caution">
    <text evidence="1">The sequence shown here is derived from an EMBL/GenBank/DDBJ whole genome shotgun (WGS) entry which is preliminary data.</text>
</comment>
<accession>A0AAW0BI99</accession>
<keyword evidence="2" id="KW-1185">Reference proteome</keyword>